<dbReference type="STRING" id="861266.ARTSIC4J27_1984"/>
<evidence type="ECO:0000313" key="2">
    <source>
        <dbReference type="EMBL" id="CCQ46024.1"/>
    </source>
</evidence>
<gene>
    <name evidence="2" type="ORF">ARTSIC4J27_1984</name>
</gene>
<feature type="coiled-coil region" evidence="1">
    <location>
        <begin position="274"/>
        <end position="315"/>
    </location>
</feature>
<evidence type="ECO:0000313" key="3">
    <source>
        <dbReference type="Proteomes" id="UP000035722"/>
    </source>
</evidence>
<evidence type="ECO:0000256" key="1">
    <source>
        <dbReference type="SAM" id="Coils"/>
    </source>
</evidence>
<dbReference type="EMBL" id="CAQI01000042">
    <property type="protein sequence ID" value="CCQ46024.1"/>
    <property type="molecule type" value="Genomic_DNA"/>
</dbReference>
<dbReference type="RefSeq" id="WP_050054983.1">
    <property type="nucleotide sequence ID" value="NZ_CAQI01000042.1"/>
</dbReference>
<dbReference type="Proteomes" id="UP000035722">
    <property type="component" value="Unassembled WGS sequence"/>
</dbReference>
<protein>
    <submittedName>
        <fullName evidence="2">Uncharacterized domain protein</fullName>
    </submittedName>
</protein>
<dbReference type="OrthoDB" id="4377167at2"/>
<keyword evidence="1" id="KW-0175">Coiled coil</keyword>
<proteinExistence type="predicted"/>
<name>A0A024H2P6_9MICC</name>
<keyword evidence="3" id="KW-1185">Reference proteome</keyword>
<dbReference type="Gene3D" id="3.30.930.30">
    <property type="match status" value="1"/>
</dbReference>
<organism evidence="2 3">
    <name type="scientific">Pseudarthrobacter siccitolerans</name>
    <dbReference type="NCBI Taxonomy" id="861266"/>
    <lineage>
        <taxon>Bacteria</taxon>
        <taxon>Bacillati</taxon>
        <taxon>Actinomycetota</taxon>
        <taxon>Actinomycetes</taxon>
        <taxon>Micrococcales</taxon>
        <taxon>Micrococcaceae</taxon>
        <taxon>Pseudarthrobacter</taxon>
    </lineage>
</organism>
<accession>A0A024H2P6</accession>
<comment type="caution">
    <text evidence="2">The sequence shown here is derived from an EMBL/GenBank/DDBJ whole genome shotgun (WGS) entry which is preliminary data.</text>
</comment>
<sequence length="453" mass="51406">MSEQTGHAAFHLKHVPHGVSGNRADRRAILHESMRHLDTNDVQRHAARNPSIVPTDAHLNTAFVNDGAGGFRAAHKIKEVLDYGDARHRRVRRKVNEKQVTVNLFVVHLPKTMCIEVPNHYPRLNEDGSERLDPVTGEPMSRSRWVPRDHDEAMRYFYDAVERLGSHVVPGGQEAIHGWATNFDESTPHIQIMADPFAPDPKAPADKPGALRTEHNQAYGSHREVKDEAGRQISGPAKLRGHQAGFREHMVALGWPVEQEVSARHGMELSKPEFEAAMDAAAEAKAALEGARARSEATKEKVAEFAANVAEVKDEFDARAADLDEREAELPRLRRRIVDETKAEVWQEVYEAERAAAKLRADEALKIYLERLRAQPLPRLVEEYLDRTDPSGRSYRRSFERFVDLRLAQFEAEHCVTGDLELEPGDRERFIEDGGEHLRDEVTQLKRERGYRE</sequence>
<reference evidence="3" key="1">
    <citation type="journal article" date="2014" name="Genome Announc.">
        <title>Genome Sequence of Arthrobacter siccitolerans 4J27, a Xeroprotectant-Producing Desiccation-Tolerant Microorganism.</title>
        <authorList>
            <person name="Manzanera M."/>
            <person name="Santa-Cruz-Calvo L."/>
            <person name="Vilchez J.I."/>
            <person name="Garcia-Fontana C."/>
            <person name="Silva-Castro G.A."/>
            <person name="Calvo C."/>
            <person name="Gonzalez-Lopez J."/>
        </authorList>
    </citation>
    <scope>NUCLEOTIDE SEQUENCE [LARGE SCALE GENOMIC DNA]</scope>
    <source>
        <strain evidence="3">4J27</strain>
    </source>
</reference>
<dbReference type="AlphaFoldDB" id="A0A024H2P6"/>